<feature type="compositionally biased region" description="Polar residues" evidence="1">
    <location>
        <begin position="135"/>
        <end position="144"/>
    </location>
</feature>
<evidence type="ECO:0000256" key="1">
    <source>
        <dbReference type="SAM" id="MobiDB-lite"/>
    </source>
</evidence>
<sequence>MCPSTDATDAQREFAAEVLQTLLRHIEVENNRGHGPYLVTHAWTEGATMYCVYTAPPSDRTWGLVRDTRESIVDPGPWPDLSEAVLYYYLCDFEENQPSSSSRRPGEPETIWWFGSPRERVPQRPSDIPEAYRYTSPTATSATELESEQGRPVINEPRLYGNPS</sequence>
<dbReference type="EMBL" id="JBGEDP010000001">
    <property type="protein sequence ID" value="MEY8015692.1"/>
    <property type="molecule type" value="Genomic_DNA"/>
</dbReference>
<accession>A0ABV4BZH2</accession>
<dbReference type="Proteomes" id="UP001564760">
    <property type="component" value="Unassembled WGS sequence"/>
</dbReference>
<protein>
    <submittedName>
        <fullName evidence="2">Uncharacterized protein</fullName>
    </submittedName>
</protein>
<gene>
    <name evidence="2" type="ORF">AB8998_12065</name>
</gene>
<proteinExistence type="predicted"/>
<evidence type="ECO:0000313" key="2">
    <source>
        <dbReference type="EMBL" id="MEY8015692.1"/>
    </source>
</evidence>
<dbReference type="RefSeq" id="WP_369738177.1">
    <property type="nucleotide sequence ID" value="NZ_JBGEDP010000001.1"/>
</dbReference>
<reference evidence="2 3" key="1">
    <citation type="submission" date="2024-08" db="EMBL/GenBank/DDBJ databases">
        <title>Mycobacterium servetensis sp. nov., a novel rapid-growing mycobacterial species recovered from a human patient in Zaragoza, Spain.</title>
        <authorList>
            <person name="Tristancho-Baro A.I."/>
            <person name="Buenestado-Serrano S."/>
            <person name="Garcia De Viedma D."/>
            <person name="Milagro-Beamonte A."/>
            <person name="Burillo N."/>
            <person name="Sanz S."/>
            <person name="Lopez-Calleja A.I."/>
            <person name="Penas-Utrilla D."/>
            <person name="Guardingo M."/>
            <person name="Garcia M.J."/>
            <person name="Vinuelas-Bayon J."/>
        </authorList>
    </citation>
    <scope>NUCLEOTIDE SEQUENCE [LARGE SCALE GENOMIC DNA]</scope>
    <source>
        <strain evidence="3">HUMS_12744610</strain>
    </source>
</reference>
<keyword evidence="3" id="KW-1185">Reference proteome</keyword>
<organism evidence="2 3">
    <name type="scientific">Mycobacterium servetii</name>
    <dbReference type="NCBI Taxonomy" id="3237418"/>
    <lineage>
        <taxon>Bacteria</taxon>
        <taxon>Bacillati</taxon>
        <taxon>Actinomycetota</taxon>
        <taxon>Actinomycetes</taxon>
        <taxon>Mycobacteriales</taxon>
        <taxon>Mycobacteriaceae</taxon>
        <taxon>Mycobacterium</taxon>
    </lineage>
</organism>
<comment type="caution">
    <text evidence="2">The sequence shown here is derived from an EMBL/GenBank/DDBJ whole genome shotgun (WGS) entry which is preliminary data.</text>
</comment>
<feature type="region of interest" description="Disordered" evidence="1">
    <location>
        <begin position="121"/>
        <end position="164"/>
    </location>
</feature>
<name>A0ABV4BZH2_9MYCO</name>
<evidence type="ECO:0000313" key="3">
    <source>
        <dbReference type="Proteomes" id="UP001564760"/>
    </source>
</evidence>